<evidence type="ECO:0000313" key="3">
    <source>
        <dbReference type="Proteomes" id="UP001207736"/>
    </source>
</evidence>
<dbReference type="Proteomes" id="UP001208692">
    <property type="component" value="Unassembled WGS sequence"/>
</dbReference>
<sequence length="106" mass="12388">MTTKEYLQIKLQKFGVTEEQIDLIILENKLVNLPVVDVSLCKVAIYNSFSDWLPIHTQISEGDVTETWDIKSIQLYYGLLCKELGKENVLETIELKNEIRDKSHFW</sequence>
<protein>
    <submittedName>
        <fullName evidence="1">Uncharacterized protein</fullName>
    </submittedName>
</protein>
<proteinExistence type="predicted"/>
<dbReference type="Pfam" id="PF20449">
    <property type="entry name" value="DUF6706"/>
    <property type="match status" value="1"/>
</dbReference>
<organism evidence="1 3">
    <name type="scientific">Capnocytophaga catalasegens</name>
    <dbReference type="NCBI Taxonomy" id="1004260"/>
    <lineage>
        <taxon>Bacteria</taxon>
        <taxon>Pseudomonadati</taxon>
        <taxon>Bacteroidota</taxon>
        <taxon>Flavobacteriia</taxon>
        <taxon>Flavobacteriales</taxon>
        <taxon>Flavobacteriaceae</taxon>
        <taxon>Capnocytophaga</taxon>
    </lineage>
</organism>
<gene>
    <name evidence="1" type="ORF">RCZ15_08200</name>
    <name evidence="2" type="ORF">RCZ16_23330</name>
</gene>
<evidence type="ECO:0000313" key="2">
    <source>
        <dbReference type="EMBL" id="GJM54017.1"/>
    </source>
</evidence>
<evidence type="ECO:0000313" key="1">
    <source>
        <dbReference type="EMBL" id="GJM49845.1"/>
    </source>
</evidence>
<dbReference type="Proteomes" id="UP001207736">
    <property type="component" value="Unassembled WGS sequence"/>
</dbReference>
<dbReference type="EMBL" id="BQKB01000059">
    <property type="protein sequence ID" value="GJM54017.1"/>
    <property type="molecule type" value="Genomic_DNA"/>
</dbReference>
<accession>A0AAV5AU85</accession>
<comment type="caution">
    <text evidence="1">The sequence shown here is derived from an EMBL/GenBank/DDBJ whole genome shotgun (WGS) entry which is preliminary data.</text>
</comment>
<evidence type="ECO:0000313" key="4">
    <source>
        <dbReference type="Proteomes" id="UP001208692"/>
    </source>
</evidence>
<dbReference type="InterPro" id="IPR046552">
    <property type="entry name" value="DUF6706"/>
</dbReference>
<dbReference type="EMBL" id="BQKA01000014">
    <property type="protein sequence ID" value="GJM49845.1"/>
    <property type="molecule type" value="Genomic_DNA"/>
</dbReference>
<dbReference type="AlphaFoldDB" id="A0AAV5AU85"/>
<reference evidence="1 4" key="1">
    <citation type="submission" date="2021-11" db="EMBL/GenBank/DDBJ databases">
        <title>Draft genome sequence of Capnocytophaga sp. strain KC07075 isolated from cat oral cavity.</title>
        <authorList>
            <person name="Suzuki M."/>
            <person name="Imaoka K."/>
            <person name="Kimura M."/>
            <person name="Morikawa S."/>
            <person name="Maeda K."/>
        </authorList>
    </citation>
    <scope>NUCLEOTIDE SEQUENCE</scope>
    <source>
        <strain evidence="1">KC07075</strain>
        <strain evidence="2 4">KC07079</strain>
    </source>
</reference>
<dbReference type="RefSeq" id="WP_264846524.1">
    <property type="nucleotide sequence ID" value="NZ_BPMA01000022.1"/>
</dbReference>
<keyword evidence="4" id="KW-1185">Reference proteome</keyword>
<name>A0AAV5AU85_9FLAO</name>